<keyword evidence="1" id="KW-0472">Membrane</keyword>
<feature type="transmembrane region" description="Helical" evidence="1">
    <location>
        <begin position="194"/>
        <end position="214"/>
    </location>
</feature>
<feature type="transmembrane region" description="Helical" evidence="1">
    <location>
        <begin position="85"/>
        <end position="106"/>
    </location>
</feature>
<proteinExistence type="predicted"/>
<evidence type="ECO:0000256" key="1">
    <source>
        <dbReference type="SAM" id="Phobius"/>
    </source>
</evidence>
<dbReference type="RefSeq" id="WP_076323034.1">
    <property type="nucleotide sequence ID" value="NZ_MRTF01000004.1"/>
</dbReference>
<sequence>MAFCTHCGKKLTEGVAHQCVDDIAANSMKYTASAAEPGPERTASSSFAASDAKTASTIQVDGQVLKNLLKNPMSALNMRGDQTGLIYGLIGMASSIIGFWSFGLGFKQLIYSGLGMMSAVLSNFGMGSRALLMGLFSTVILLGSFWFTGNMVTKQKLDIKEFIAKIGSFQLPFGAALIVSGLISFMSLKLASLILVFALMTGLAANCAAVIELYRIGSSQWIKFIGIALGIYVLFLAIVQTVLL</sequence>
<feature type="transmembrane region" description="Helical" evidence="1">
    <location>
        <begin position="126"/>
        <end position="148"/>
    </location>
</feature>
<evidence type="ECO:0000313" key="2">
    <source>
        <dbReference type="EMBL" id="OME93011.1"/>
    </source>
</evidence>
<name>A0A1R1B301_PAELA</name>
<gene>
    <name evidence="2" type="ORF">BK123_14190</name>
</gene>
<dbReference type="EMBL" id="MRTF01000004">
    <property type="protein sequence ID" value="OME93011.1"/>
    <property type="molecule type" value="Genomic_DNA"/>
</dbReference>
<keyword evidence="1" id="KW-0812">Transmembrane</keyword>
<feature type="transmembrane region" description="Helical" evidence="1">
    <location>
        <begin position="169"/>
        <end position="188"/>
    </location>
</feature>
<feature type="transmembrane region" description="Helical" evidence="1">
    <location>
        <begin position="221"/>
        <end position="243"/>
    </location>
</feature>
<evidence type="ECO:0000313" key="3">
    <source>
        <dbReference type="Proteomes" id="UP000187074"/>
    </source>
</evidence>
<protein>
    <submittedName>
        <fullName evidence="2">Uncharacterized protein</fullName>
    </submittedName>
</protein>
<organism evidence="2 3">
    <name type="scientific">Paenibacillus lautus</name>
    <name type="common">Bacillus lautus</name>
    <dbReference type="NCBI Taxonomy" id="1401"/>
    <lineage>
        <taxon>Bacteria</taxon>
        <taxon>Bacillati</taxon>
        <taxon>Bacillota</taxon>
        <taxon>Bacilli</taxon>
        <taxon>Bacillales</taxon>
        <taxon>Paenibacillaceae</taxon>
        <taxon>Paenibacillus</taxon>
    </lineage>
</organism>
<dbReference type="AlphaFoldDB" id="A0A1R1B301"/>
<reference evidence="2 3" key="1">
    <citation type="submission" date="2016-11" db="EMBL/GenBank/DDBJ databases">
        <title>Paenibacillus species isolates.</title>
        <authorList>
            <person name="Beno S.M."/>
        </authorList>
    </citation>
    <scope>NUCLEOTIDE SEQUENCE [LARGE SCALE GENOMIC DNA]</scope>
    <source>
        <strain evidence="2 3">FSL F4-0100</strain>
    </source>
</reference>
<dbReference type="Proteomes" id="UP000187074">
    <property type="component" value="Unassembled WGS sequence"/>
</dbReference>
<accession>A0A1R1B301</accession>
<comment type="caution">
    <text evidence="2">The sequence shown here is derived from an EMBL/GenBank/DDBJ whole genome shotgun (WGS) entry which is preliminary data.</text>
</comment>
<dbReference type="OrthoDB" id="2598676at2"/>
<keyword evidence="1" id="KW-1133">Transmembrane helix</keyword>